<proteinExistence type="predicted"/>
<evidence type="ECO:0000259" key="1">
    <source>
        <dbReference type="Pfam" id="PF01636"/>
    </source>
</evidence>
<dbReference type="Proteomes" id="UP001596298">
    <property type="component" value="Unassembled WGS sequence"/>
</dbReference>
<feature type="domain" description="Aminoglycoside phosphotransferase" evidence="1">
    <location>
        <begin position="71"/>
        <end position="261"/>
    </location>
</feature>
<accession>A0ABW2AH21</accession>
<dbReference type="RefSeq" id="WP_382401651.1">
    <property type="nucleotide sequence ID" value="NZ_JBHSWH010000001.1"/>
</dbReference>
<dbReference type="Gene3D" id="3.90.1200.10">
    <property type="match status" value="1"/>
</dbReference>
<keyword evidence="2" id="KW-0808">Transferase</keyword>
<dbReference type="SUPFAM" id="SSF56112">
    <property type="entry name" value="Protein kinase-like (PK-like)"/>
    <property type="match status" value="1"/>
</dbReference>
<protein>
    <submittedName>
        <fullName evidence="2">Aminoglycoside phosphotransferase family protein</fullName>
        <ecNumber evidence="2">2.7.1.-</ecNumber>
    </submittedName>
</protein>
<dbReference type="Pfam" id="PF01636">
    <property type="entry name" value="APH"/>
    <property type="match status" value="1"/>
</dbReference>
<name>A0ABW2AH21_9MICO</name>
<evidence type="ECO:0000313" key="2">
    <source>
        <dbReference type="EMBL" id="MFC6706005.1"/>
    </source>
</evidence>
<dbReference type="EMBL" id="JBHSWH010000001">
    <property type="protein sequence ID" value="MFC6706005.1"/>
    <property type="molecule type" value="Genomic_DNA"/>
</dbReference>
<dbReference type="GO" id="GO:0016740">
    <property type="term" value="F:transferase activity"/>
    <property type="evidence" value="ECO:0007669"/>
    <property type="project" value="UniProtKB-KW"/>
</dbReference>
<comment type="caution">
    <text evidence="2">The sequence shown here is derived from an EMBL/GenBank/DDBJ whole genome shotgun (WGS) entry which is preliminary data.</text>
</comment>
<organism evidence="2 3">
    <name type="scientific">Flexivirga alba</name>
    <dbReference type="NCBI Taxonomy" id="702742"/>
    <lineage>
        <taxon>Bacteria</taxon>
        <taxon>Bacillati</taxon>
        <taxon>Actinomycetota</taxon>
        <taxon>Actinomycetes</taxon>
        <taxon>Micrococcales</taxon>
        <taxon>Dermacoccaceae</taxon>
        <taxon>Flexivirga</taxon>
    </lineage>
</organism>
<reference evidence="3" key="1">
    <citation type="journal article" date="2019" name="Int. J. Syst. Evol. Microbiol.">
        <title>The Global Catalogue of Microorganisms (GCM) 10K type strain sequencing project: providing services to taxonomists for standard genome sequencing and annotation.</title>
        <authorList>
            <consortium name="The Broad Institute Genomics Platform"/>
            <consortium name="The Broad Institute Genome Sequencing Center for Infectious Disease"/>
            <person name="Wu L."/>
            <person name="Ma J."/>
        </authorList>
    </citation>
    <scope>NUCLEOTIDE SEQUENCE [LARGE SCALE GENOMIC DNA]</scope>
    <source>
        <strain evidence="3">CCUG 58127</strain>
    </source>
</reference>
<dbReference type="EC" id="2.7.1.-" evidence="2"/>
<sequence length="314" mass="33961">MSRHQHARGVRLGFAEAPDRVRAWAGQQIGGEIVSVIDCVGGMSPGPAARIRSASGATAFVKACGPELNPITPELLRDEARILAALPGHPSLPRLLDVYDDGEWVALLIEDLPGAVPDVPWSADNLRRASGVLSAVRPVLDEVASEWVPLATESAPILTDGWKLLADRLDQVDPWWAKHHDQLAGYAERAATLIDGKALLHWDVRADNLIFGTDRDVVIDWGQVRRGAPWMDHAMLAMDCAMSGSELSAATFFAQEPALAERDPSDLTSLMAAAAMTFAARSMDDPPPGLPTIPATRARWAENLRLELELELAL</sequence>
<gene>
    <name evidence="2" type="ORF">ACFQDH_12230</name>
</gene>
<evidence type="ECO:0000313" key="3">
    <source>
        <dbReference type="Proteomes" id="UP001596298"/>
    </source>
</evidence>
<keyword evidence="3" id="KW-1185">Reference proteome</keyword>
<dbReference type="InterPro" id="IPR002575">
    <property type="entry name" value="Aminoglycoside_PTrfase"/>
</dbReference>
<dbReference type="InterPro" id="IPR011009">
    <property type="entry name" value="Kinase-like_dom_sf"/>
</dbReference>